<evidence type="ECO:0000256" key="2">
    <source>
        <dbReference type="ARBA" id="ARBA00022692"/>
    </source>
</evidence>
<dbReference type="GO" id="GO:0015095">
    <property type="term" value="F:magnesium ion transmembrane transporter activity"/>
    <property type="evidence" value="ECO:0007669"/>
    <property type="project" value="TreeGrafter"/>
</dbReference>
<keyword evidence="3 6" id="KW-1133">Transmembrane helix</keyword>
<accession>A0A084GDI9</accession>
<feature type="transmembrane region" description="Helical" evidence="6">
    <location>
        <begin position="597"/>
        <end position="618"/>
    </location>
</feature>
<evidence type="ECO:0000256" key="3">
    <source>
        <dbReference type="ARBA" id="ARBA00022989"/>
    </source>
</evidence>
<dbReference type="HOGENOM" id="CLU_027098_0_0_1"/>
<feature type="transmembrane region" description="Helical" evidence="6">
    <location>
        <begin position="560"/>
        <end position="577"/>
    </location>
</feature>
<gene>
    <name evidence="7" type="ORF">SAPIO_CDS1691</name>
</gene>
<dbReference type="KEGG" id="sapo:SAPIO_CDS1691"/>
<evidence type="ECO:0000256" key="6">
    <source>
        <dbReference type="SAM" id="Phobius"/>
    </source>
</evidence>
<dbReference type="OrthoDB" id="5430750at2759"/>
<organism evidence="7 8">
    <name type="scientific">Pseudallescheria apiosperma</name>
    <name type="common">Scedosporium apiospermum</name>
    <dbReference type="NCBI Taxonomy" id="563466"/>
    <lineage>
        <taxon>Eukaryota</taxon>
        <taxon>Fungi</taxon>
        <taxon>Dikarya</taxon>
        <taxon>Ascomycota</taxon>
        <taxon>Pezizomycotina</taxon>
        <taxon>Sordariomycetes</taxon>
        <taxon>Hypocreomycetidae</taxon>
        <taxon>Microascales</taxon>
        <taxon>Microascaceae</taxon>
        <taxon>Scedosporium</taxon>
    </lineage>
</organism>
<evidence type="ECO:0000256" key="1">
    <source>
        <dbReference type="ARBA" id="ARBA00004651"/>
    </source>
</evidence>
<keyword evidence="2 6" id="KW-0812">Transmembrane</keyword>
<feature type="compositionally biased region" description="Basic and acidic residues" evidence="5">
    <location>
        <begin position="1"/>
        <end position="11"/>
    </location>
</feature>
<dbReference type="AlphaFoldDB" id="A0A084GDI9"/>
<feature type="region of interest" description="Disordered" evidence="5">
    <location>
        <begin position="1"/>
        <end position="26"/>
    </location>
</feature>
<protein>
    <submittedName>
        <fullName evidence="7">Uncharacterized protein</fullName>
    </submittedName>
</protein>
<evidence type="ECO:0000256" key="4">
    <source>
        <dbReference type="ARBA" id="ARBA00023136"/>
    </source>
</evidence>
<dbReference type="Proteomes" id="UP000028545">
    <property type="component" value="Unassembled WGS sequence"/>
</dbReference>
<keyword evidence="4 6" id="KW-0472">Membrane</keyword>
<dbReference type="GO" id="GO:0050897">
    <property type="term" value="F:cobalt ion binding"/>
    <property type="evidence" value="ECO:0007669"/>
    <property type="project" value="TreeGrafter"/>
</dbReference>
<dbReference type="PANTHER" id="PTHR46494:SF1">
    <property type="entry name" value="CORA FAMILY METAL ION TRANSPORTER (EUROFUNG)"/>
    <property type="match status" value="1"/>
</dbReference>
<dbReference type="InterPro" id="IPR002523">
    <property type="entry name" value="MgTranspt_CorA/ZnTranspt_ZntB"/>
</dbReference>
<dbReference type="GO" id="GO:0005886">
    <property type="term" value="C:plasma membrane"/>
    <property type="evidence" value="ECO:0007669"/>
    <property type="project" value="UniProtKB-SubCell"/>
</dbReference>
<dbReference type="SUPFAM" id="SSF144083">
    <property type="entry name" value="Magnesium transport protein CorA, transmembrane region"/>
    <property type="match status" value="1"/>
</dbReference>
<dbReference type="GeneID" id="27720763"/>
<dbReference type="Gene3D" id="1.20.58.340">
    <property type="entry name" value="Magnesium transport protein CorA, transmembrane region"/>
    <property type="match status" value="1"/>
</dbReference>
<dbReference type="RefSeq" id="XP_016645200.1">
    <property type="nucleotide sequence ID" value="XM_016784903.1"/>
</dbReference>
<proteinExistence type="predicted"/>
<dbReference type="GO" id="GO:0015087">
    <property type="term" value="F:cobalt ion transmembrane transporter activity"/>
    <property type="evidence" value="ECO:0007669"/>
    <property type="project" value="TreeGrafter"/>
</dbReference>
<comment type="caution">
    <text evidence="7">The sequence shown here is derived from an EMBL/GenBank/DDBJ whole genome shotgun (WGS) entry which is preliminary data.</text>
</comment>
<dbReference type="Pfam" id="PF01544">
    <property type="entry name" value="CorA"/>
    <property type="match status" value="1"/>
</dbReference>
<sequence>MSLAQDSEKKVPLPSEEELSASIDPATIPEPLCTSKVLQRFKVVRQRNRLIAATKLRDPGAEDHRRHTETLKRLRKWKAVEDGGLWAKARAVVNVKERGAPKRPGDEELMGLVLHHFPTPGDVTVRVVDFYGDHSRRYDVPMRALISEYIHEKPEGVNVRWIYAPIGQGLIWSCLQDLFLNAGKGRKVTALGQGGKAWPYLSVEALSFRAREDYQQLRDIYGILSDDTASSNEPLRQLLNDAAQKAMGVPLAEDLRWRSEHLGMRSEFWDLVFSRVPYHLTQMSTQETTGGPPDIVNPNNAGHIYQTLWGHPSYRNAQLVRTMVRNYHRPDGMLLTMGPPCGVDYLDKDFNTYLGHSKSRREENEEASVYAFLYKRFEKSGTTDWPEKTVEWFLIYLITEIAAAPHNIRQGRSLTRLTVAYKQVVEKLKLRRYDRFRRSESIGLVRDFLTCQDELTCICNVLRGRLSMLETLKLSIDQREAEMARDGAVDVDIPPTTPSHETMCDSAKERVNWAISLVKEPLTVCEALLVDLRLSTEALFQLKSIEQNELAIVADSQNKAILVFTAVTVIFLPLSFFTSYFGMNLEGMTDLTRNEKWFWQVCGVLAFVIIFFTTTWAFREEIRTRLFGKRMPVSPHGTVM</sequence>
<dbReference type="EMBL" id="JOWA01000077">
    <property type="protein sequence ID" value="KEZ45401.1"/>
    <property type="molecule type" value="Genomic_DNA"/>
</dbReference>
<keyword evidence="8" id="KW-1185">Reference proteome</keyword>
<comment type="subcellular location">
    <subcellularLocation>
        <location evidence="1">Cell membrane</location>
        <topology evidence="1">Multi-pass membrane protein</topology>
    </subcellularLocation>
</comment>
<dbReference type="PANTHER" id="PTHR46494">
    <property type="entry name" value="CORA FAMILY METAL ION TRANSPORTER (EUROFUNG)"/>
    <property type="match status" value="1"/>
</dbReference>
<reference evidence="7 8" key="1">
    <citation type="journal article" date="2014" name="Genome Announc.">
        <title>Draft genome sequence of the pathogenic fungus Scedosporium apiospermum.</title>
        <authorList>
            <person name="Vandeputte P."/>
            <person name="Ghamrawi S."/>
            <person name="Rechenmann M."/>
            <person name="Iltis A."/>
            <person name="Giraud S."/>
            <person name="Fleury M."/>
            <person name="Thornton C."/>
            <person name="Delhaes L."/>
            <person name="Meyer W."/>
            <person name="Papon N."/>
            <person name="Bouchara J.P."/>
        </authorList>
    </citation>
    <scope>NUCLEOTIDE SEQUENCE [LARGE SCALE GENOMIC DNA]</scope>
    <source>
        <strain evidence="7 8">IHEM 14462</strain>
    </source>
</reference>
<name>A0A084GDI9_PSEDA</name>
<dbReference type="InterPro" id="IPR045863">
    <property type="entry name" value="CorA_TM1_TM2"/>
</dbReference>
<dbReference type="GO" id="GO:0000287">
    <property type="term" value="F:magnesium ion binding"/>
    <property type="evidence" value="ECO:0007669"/>
    <property type="project" value="TreeGrafter"/>
</dbReference>
<evidence type="ECO:0000313" key="7">
    <source>
        <dbReference type="EMBL" id="KEZ45401.1"/>
    </source>
</evidence>
<dbReference type="VEuPathDB" id="FungiDB:SAPIO_CDS1691"/>
<evidence type="ECO:0000313" key="8">
    <source>
        <dbReference type="Proteomes" id="UP000028545"/>
    </source>
</evidence>
<evidence type="ECO:0000256" key="5">
    <source>
        <dbReference type="SAM" id="MobiDB-lite"/>
    </source>
</evidence>